<reference evidence="2" key="1">
    <citation type="submission" date="2020-09" db="EMBL/GenBank/DDBJ databases">
        <title>Streptomyces grisecoloratus sp. nov., isolated from cotton soil.</title>
        <authorList>
            <person name="Xing L."/>
        </authorList>
    </citation>
    <scope>NUCLEOTIDE SEQUENCE</scope>
    <source>
        <strain evidence="2">TRM S81-3</strain>
    </source>
</reference>
<dbReference type="EMBL" id="JACVQF010000238">
    <property type="protein sequence ID" value="MBD0424978.1"/>
    <property type="molecule type" value="Genomic_DNA"/>
</dbReference>
<gene>
    <name evidence="2" type="ORF">H0H10_38395</name>
</gene>
<sequence length="208" mass="22328">MQVPRTSTRGAPRRVEVEPGVIVHSDAGRRPAAEQWLLSAHASPGQARREWQEQGVTLLPLGTLFSAVRIPGRLVHAVAATADPREVDAFLEEALEGGPVICDPYGPRYYALVHGSMPTTWRAAAEDWRVHDVACLGHGTYLGVPRLDIADCPEHATASYWSVPMPSAATLCPPLSVARLISAGAHRMAEDAEMSSPAEGHPDPVPEP</sequence>
<evidence type="ECO:0000313" key="3">
    <source>
        <dbReference type="Proteomes" id="UP000621210"/>
    </source>
</evidence>
<accession>A0A926L9A8</accession>
<reference evidence="2" key="2">
    <citation type="submission" date="2020-09" db="EMBL/GenBank/DDBJ databases">
        <authorList>
            <person name="Luo X."/>
        </authorList>
    </citation>
    <scope>NUCLEOTIDE SEQUENCE</scope>
    <source>
        <strain evidence="2">TRM S81-3</strain>
    </source>
</reference>
<keyword evidence="3" id="KW-1185">Reference proteome</keyword>
<comment type="caution">
    <text evidence="2">The sequence shown here is derived from an EMBL/GenBank/DDBJ whole genome shotgun (WGS) entry which is preliminary data.</text>
</comment>
<evidence type="ECO:0000256" key="1">
    <source>
        <dbReference type="SAM" id="MobiDB-lite"/>
    </source>
</evidence>
<dbReference type="Proteomes" id="UP000621210">
    <property type="component" value="Unassembled WGS sequence"/>
</dbReference>
<name>A0A926L9A8_9ACTN</name>
<evidence type="ECO:0000313" key="2">
    <source>
        <dbReference type="EMBL" id="MBD0424978.1"/>
    </source>
</evidence>
<protein>
    <recommendedName>
        <fullName evidence="4">DNA primase/polymerase bifunctional N-terminal domain-containing protein</fullName>
    </recommendedName>
</protein>
<proteinExistence type="predicted"/>
<feature type="region of interest" description="Disordered" evidence="1">
    <location>
        <begin position="188"/>
        <end position="208"/>
    </location>
</feature>
<dbReference type="AlphaFoldDB" id="A0A926L9A8"/>
<evidence type="ECO:0008006" key="4">
    <source>
        <dbReference type="Google" id="ProtNLM"/>
    </source>
</evidence>
<organism evidence="2 3">
    <name type="scientific">Streptomyces griseicoloratus</name>
    <dbReference type="NCBI Taxonomy" id="2752516"/>
    <lineage>
        <taxon>Bacteria</taxon>
        <taxon>Bacillati</taxon>
        <taxon>Actinomycetota</taxon>
        <taxon>Actinomycetes</taxon>
        <taxon>Kitasatosporales</taxon>
        <taxon>Streptomycetaceae</taxon>
        <taxon>Streptomyces</taxon>
    </lineage>
</organism>